<accession>A0ABV9WIH6</accession>
<dbReference type="PANTHER" id="PTHR24320">
    <property type="entry name" value="RETINOL DEHYDROGENASE"/>
    <property type="match status" value="1"/>
</dbReference>
<gene>
    <name evidence="3" type="ORF">ACFPIJ_57455</name>
</gene>
<evidence type="ECO:0000256" key="2">
    <source>
        <dbReference type="ARBA" id="ARBA00023002"/>
    </source>
</evidence>
<proteinExistence type="inferred from homology"/>
<dbReference type="Pfam" id="PF00106">
    <property type="entry name" value="adh_short"/>
    <property type="match status" value="1"/>
</dbReference>
<evidence type="ECO:0000313" key="4">
    <source>
        <dbReference type="Proteomes" id="UP001595912"/>
    </source>
</evidence>
<dbReference type="EMBL" id="JBHSIU010000122">
    <property type="protein sequence ID" value="MFC5007388.1"/>
    <property type="molecule type" value="Genomic_DNA"/>
</dbReference>
<dbReference type="PANTHER" id="PTHR24320:SF274">
    <property type="entry name" value="CHAIN DEHYDROGENASE, PUTATIVE (AFU_ORTHOLOGUE AFUA_4G00440)-RELATED"/>
    <property type="match status" value="1"/>
</dbReference>
<dbReference type="InterPro" id="IPR036291">
    <property type="entry name" value="NAD(P)-bd_dom_sf"/>
</dbReference>
<evidence type="ECO:0000313" key="3">
    <source>
        <dbReference type="EMBL" id="MFC5007388.1"/>
    </source>
</evidence>
<keyword evidence="2" id="KW-0560">Oxidoreductase</keyword>
<evidence type="ECO:0000256" key="1">
    <source>
        <dbReference type="ARBA" id="ARBA00006484"/>
    </source>
</evidence>
<dbReference type="PRINTS" id="PR00081">
    <property type="entry name" value="GDHRDH"/>
</dbReference>
<dbReference type="InterPro" id="IPR002347">
    <property type="entry name" value="SDR_fam"/>
</dbReference>
<protein>
    <submittedName>
        <fullName evidence="3">SDR family NAD(P)-dependent oxidoreductase</fullName>
    </submittedName>
</protein>
<comment type="similarity">
    <text evidence="1">Belongs to the short-chain dehydrogenases/reductases (SDR) family.</text>
</comment>
<sequence length="248" mass="26836">MARILVTGSTTGIGLETARTLQGLGHAVVWHARSKERVADLGSHAEVIVGDLASLQQTRELAGAAGHCDVVFHNAGINWENERRETGDGIERVFQVNVLAPYVLTALMPRPQRLVYLSSSLESGGVADLADLQYRAKPWDGRQAYSDSKLHDVALAWAVARRWPSVYSNAVDLGWVRTRLGGPYAIDDLPVGADTQVWLATGAGGALVTGRYFKRRRAQRPNPAAGDIRYQDGLLRACADLSGVELPA</sequence>
<dbReference type="RefSeq" id="WP_380128033.1">
    <property type="nucleotide sequence ID" value="NZ_JBHSIU010000122.1"/>
</dbReference>
<name>A0ABV9WIH6_9ACTN</name>
<organism evidence="3 4">
    <name type="scientific">Dactylosporangium cerinum</name>
    <dbReference type="NCBI Taxonomy" id="1434730"/>
    <lineage>
        <taxon>Bacteria</taxon>
        <taxon>Bacillati</taxon>
        <taxon>Actinomycetota</taxon>
        <taxon>Actinomycetes</taxon>
        <taxon>Micromonosporales</taxon>
        <taxon>Micromonosporaceae</taxon>
        <taxon>Dactylosporangium</taxon>
    </lineage>
</organism>
<keyword evidence="4" id="KW-1185">Reference proteome</keyword>
<dbReference type="Proteomes" id="UP001595912">
    <property type="component" value="Unassembled WGS sequence"/>
</dbReference>
<dbReference type="SUPFAM" id="SSF51735">
    <property type="entry name" value="NAD(P)-binding Rossmann-fold domains"/>
    <property type="match status" value="1"/>
</dbReference>
<reference evidence="4" key="1">
    <citation type="journal article" date="2019" name="Int. J. Syst. Evol. Microbiol.">
        <title>The Global Catalogue of Microorganisms (GCM) 10K type strain sequencing project: providing services to taxonomists for standard genome sequencing and annotation.</title>
        <authorList>
            <consortium name="The Broad Institute Genomics Platform"/>
            <consortium name="The Broad Institute Genome Sequencing Center for Infectious Disease"/>
            <person name="Wu L."/>
            <person name="Ma J."/>
        </authorList>
    </citation>
    <scope>NUCLEOTIDE SEQUENCE [LARGE SCALE GENOMIC DNA]</scope>
    <source>
        <strain evidence="4">CGMCC 4.7152</strain>
    </source>
</reference>
<comment type="caution">
    <text evidence="3">The sequence shown here is derived from an EMBL/GenBank/DDBJ whole genome shotgun (WGS) entry which is preliminary data.</text>
</comment>
<dbReference type="Gene3D" id="3.40.50.720">
    <property type="entry name" value="NAD(P)-binding Rossmann-like Domain"/>
    <property type="match status" value="1"/>
</dbReference>